<keyword evidence="2" id="KW-1185">Reference proteome</keyword>
<evidence type="ECO:0000313" key="1">
    <source>
        <dbReference type="EMBL" id="TEB33765.1"/>
    </source>
</evidence>
<name>A0A4Y7THV3_COPMI</name>
<accession>A0A4Y7THV3</accession>
<reference evidence="1 2" key="1">
    <citation type="journal article" date="2019" name="Nat. Ecol. Evol.">
        <title>Megaphylogeny resolves global patterns of mushroom evolution.</title>
        <authorList>
            <person name="Varga T."/>
            <person name="Krizsan K."/>
            <person name="Foldi C."/>
            <person name="Dima B."/>
            <person name="Sanchez-Garcia M."/>
            <person name="Sanchez-Ramirez S."/>
            <person name="Szollosi G.J."/>
            <person name="Szarkandi J.G."/>
            <person name="Papp V."/>
            <person name="Albert L."/>
            <person name="Andreopoulos W."/>
            <person name="Angelini C."/>
            <person name="Antonin V."/>
            <person name="Barry K.W."/>
            <person name="Bougher N.L."/>
            <person name="Buchanan P."/>
            <person name="Buyck B."/>
            <person name="Bense V."/>
            <person name="Catcheside P."/>
            <person name="Chovatia M."/>
            <person name="Cooper J."/>
            <person name="Damon W."/>
            <person name="Desjardin D."/>
            <person name="Finy P."/>
            <person name="Geml J."/>
            <person name="Haridas S."/>
            <person name="Hughes K."/>
            <person name="Justo A."/>
            <person name="Karasinski D."/>
            <person name="Kautmanova I."/>
            <person name="Kiss B."/>
            <person name="Kocsube S."/>
            <person name="Kotiranta H."/>
            <person name="LaButti K.M."/>
            <person name="Lechner B.E."/>
            <person name="Liimatainen K."/>
            <person name="Lipzen A."/>
            <person name="Lukacs Z."/>
            <person name="Mihaltcheva S."/>
            <person name="Morgado L.N."/>
            <person name="Niskanen T."/>
            <person name="Noordeloos M.E."/>
            <person name="Ohm R.A."/>
            <person name="Ortiz-Santana B."/>
            <person name="Ovrebo C."/>
            <person name="Racz N."/>
            <person name="Riley R."/>
            <person name="Savchenko A."/>
            <person name="Shiryaev A."/>
            <person name="Soop K."/>
            <person name="Spirin V."/>
            <person name="Szebenyi C."/>
            <person name="Tomsovsky M."/>
            <person name="Tulloss R.E."/>
            <person name="Uehling J."/>
            <person name="Grigoriev I.V."/>
            <person name="Vagvolgyi C."/>
            <person name="Papp T."/>
            <person name="Martin F.M."/>
            <person name="Miettinen O."/>
            <person name="Hibbett D.S."/>
            <person name="Nagy L.G."/>
        </authorList>
    </citation>
    <scope>NUCLEOTIDE SEQUENCE [LARGE SCALE GENOMIC DNA]</scope>
    <source>
        <strain evidence="1 2">FP101781</strain>
    </source>
</reference>
<evidence type="ECO:0000313" key="2">
    <source>
        <dbReference type="Proteomes" id="UP000298030"/>
    </source>
</evidence>
<organism evidence="1 2">
    <name type="scientific">Coprinellus micaceus</name>
    <name type="common">Glistening ink-cap mushroom</name>
    <name type="synonym">Coprinus micaceus</name>
    <dbReference type="NCBI Taxonomy" id="71717"/>
    <lineage>
        <taxon>Eukaryota</taxon>
        <taxon>Fungi</taxon>
        <taxon>Dikarya</taxon>
        <taxon>Basidiomycota</taxon>
        <taxon>Agaricomycotina</taxon>
        <taxon>Agaricomycetes</taxon>
        <taxon>Agaricomycetidae</taxon>
        <taxon>Agaricales</taxon>
        <taxon>Agaricineae</taxon>
        <taxon>Psathyrellaceae</taxon>
        <taxon>Coprinellus</taxon>
    </lineage>
</organism>
<dbReference type="EMBL" id="QPFP01000011">
    <property type="protein sequence ID" value="TEB33765.1"/>
    <property type="molecule type" value="Genomic_DNA"/>
</dbReference>
<protein>
    <submittedName>
        <fullName evidence="1">Uncharacterized protein</fullName>
    </submittedName>
</protein>
<gene>
    <name evidence="1" type="ORF">FA13DRAFT_111620</name>
</gene>
<proteinExistence type="predicted"/>
<comment type="caution">
    <text evidence="1">The sequence shown here is derived from an EMBL/GenBank/DDBJ whole genome shotgun (WGS) entry which is preliminary data.</text>
</comment>
<dbReference type="AlphaFoldDB" id="A0A4Y7THV3"/>
<dbReference type="Proteomes" id="UP000298030">
    <property type="component" value="Unassembled WGS sequence"/>
</dbReference>
<sequence length="161" mass="18199">MPLATYFYTVVVLCTPSSRLRTAMYSPLQFLNLILLSPSPGTLRNFPFGWSWSSVASPLKPRLRSYTFSGISPDQGLEDPTLWPLPAQNFWCSHNVTSGPCTLYLHPQGGLISVRFLSIHGWLDSTYSPKPKDPCRLVGIKIRTFYARSHRQVHNVTLDPF</sequence>